<dbReference type="EMBL" id="MU167341">
    <property type="protein sequence ID" value="KAG0142685.1"/>
    <property type="molecule type" value="Genomic_DNA"/>
</dbReference>
<protein>
    <submittedName>
        <fullName evidence="2">Uncharacterized protein</fullName>
    </submittedName>
</protein>
<proteinExistence type="predicted"/>
<comment type="caution">
    <text evidence="2">The sequence shown here is derived from an EMBL/GenBank/DDBJ whole genome shotgun (WGS) entry which is preliminary data.</text>
</comment>
<evidence type="ECO:0000313" key="3">
    <source>
        <dbReference type="Proteomes" id="UP000886653"/>
    </source>
</evidence>
<reference evidence="2" key="1">
    <citation type="submission" date="2013-11" db="EMBL/GenBank/DDBJ databases">
        <title>Genome sequence of the fusiform rust pathogen reveals effectors for host alternation and coevolution with pine.</title>
        <authorList>
            <consortium name="DOE Joint Genome Institute"/>
            <person name="Smith K."/>
            <person name="Pendleton A."/>
            <person name="Kubisiak T."/>
            <person name="Anderson C."/>
            <person name="Salamov A."/>
            <person name="Aerts A."/>
            <person name="Riley R."/>
            <person name="Clum A."/>
            <person name="Lindquist E."/>
            <person name="Ence D."/>
            <person name="Campbell M."/>
            <person name="Kronenberg Z."/>
            <person name="Feau N."/>
            <person name="Dhillon B."/>
            <person name="Hamelin R."/>
            <person name="Burleigh J."/>
            <person name="Smith J."/>
            <person name="Yandell M."/>
            <person name="Nelson C."/>
            <person name="Grigoriev I."/>
            <person name="Davis J."/>
        </authorList>
    </citation>
    <scope>NUCLEOTIDE SEQUENCE</scope>
    <source>
        <strain evidence="2">G11</strain>
    </source>
</reference>
<accession>A0A9P6NFC9</accession>
<sequence>METSQKKFSQTLRNLEIKFTAYVRTTSSQHLGERSRFWGMSGMLKICRSFPPLHAIKKCTLDYLLAQGFKNSSVRPLKMSYSNYSKFSPSKYEIENPWFFGGQDLQITQNVTWDTAILPMALRNGSTLAPGFPPPEVDDEGKKPRDRSANL</sequence>
<organism evidence="2 3">
    <name type="scientific">Cronartium quercuum f. sp. fusiforme G11</name>
    <dbReference type="NCBI Taxonomy" id="708437"/>
    <lineage>
        <taxon>Eukaryota</taxon>
        <taxon>Fungi</taxon>
        <taxon>Dikarya</taxon>
        <taxon>Basidiomycota</taxon>
        <taxon>Pucciniomycotina</taxon>
        <taxon>Pucciniomycetes</taxon>
        <taxon>Pucciniales</taxon>
        <taxon>Coleosporiaceae</taxon>
        <taxon>Cronartium</taxon>
    </lineage>
</organism>
<dbReference type="Proteomes" id="UP000886653">
    <property type="component" value="Unassembled WGS sequence"/>
</dbReference>
<feature type="region of interest" description="Disordered" evidence="1">
    <location>
        <begin position="128"/>
        <end position="151"/>
    </location>
</feature>
<name>A0A9P6NFC9_9BASI</name>
<evidence type="ECO:0000256" key="1">
    <source>
        <dbReference type="SAM" id="MobiDB-lite"/>
    </source>
</evidence>
<gene>
    <name evidence="2" type="ORF">CROQUDRAFT_97259</name>
</gene>
<feature type="compositionally biased region" description="Basic and acidic residues" evidence="1">
    <location>
        <begin position="140"/>
        <end position="151"/>
    </location>
</feature>
<evidence type="ECO:0000313" key="2">
    <source>
        <dbReference type="EMBL" id="KAG0142685.1"/>
    </source>
</evidence>
<keyword evidence="3" id="KW-1185">Reference proteome</keyword>
<dbReference type="AlphaFoldDB" id="A0A9P6NFC9"/>